<name>A0A1V9Y075_9ACAR</name>
<dbReference type="Proteomes" id="UP000192247">
    <property type="component" value="Unassembled WGS sequence"/>
</dbReference>
<reference evidence="1 2" key="1">
    <citation type="journal article" date="2017" name="Gigascience">
        <title>Draft genome of the honey bee ectoparasitic mite, Tropilaelaps mercedesae, is shaped by the parasitic life history.</title>
        <authorList>
            <person name="Dong X."/>
            <person name="Armstrong S.D."/>
            <person name="Xia D."/>
            <person name="Makepeace B.L."/>
            <person name="Darby A.C."/>
            <person name="Kadowaki T."/>
        </authorList>
    </citation>
    <scope>NUCLEOTIDE SEQUENCE [LARGE SCALE GENOMIC DNA]</scope>
    <source>
        <strain evidence="1">Wuxi-XJTLU</strain>
    </source>
</reference>
<proteinExistence type="predicted"/>
<accession>A0A1V9Y075</accession>
<evidence type="ECO:0000313" key="2">
    <source>
        <dbReference type="Proteomes" id="UP000192247"/>
    </source>
</evidence>
<gene>
    <name evidence="1" type="ORF">BIW11_05945</name>
</gene>
<dbReference type="InParanoid" id="A0A1V9Y075"/>
<sequence length="47" mass="5193">MASEKLISVESSAVSVLKRAVEYDTQAKLTSALICYQEGIQLLSRFD</sequence>
<dbReference type="Gene3D" id="1.20.58.80">
    <property type="entry name" value="Phosphotransferase system, lactose/cellobiose-type IIA subunit"/>
    <property type="match status" value="1"/>
</dbReference>
<protein>
    <submittedName>
        <fullName evidence="1">MIT domain-containing protein 1-like</fullName>
    </submittedName>
</protein>
<dbReference type="InterPro" id="IPR036181">
    <property type="entry name" value="MIT_dom_sf"/>
</dbReference>
<dbReference type="OrthoDB" id="19553at2759"/>
<dbReference type="AlphaFoldDB" id="A0A1V9Y075"/>
<evidence type="ECO:0000313" key="1">
    <source>
        <dbReference type="EMBL" id="OQR79135.1"/>
    </source>
</evidence>
<keyword evidence="2" id="KW-1185">Reference proteome</keyword>
<dbReference type="EMBL" id="MNPL01001451">
    <property type="protein sequence ID" value="OQR79135.1"/>
    <property type="molecule type" value="Genomic_DNA"/>
</dbReference>
<comment type="caution">
    <text evidence="1">The sequence shown here is derived from an EMBL/GenBank/DDBJ whole genome shotgun (WGS) entry which is preliminary data.</text>
</comment>
<dbReference type="SUPFAM" id="SSF116846">
    <property type="entry name" value="MIT domain"/>
    <property type="match status" value="1"/>
</dbReference>
<organism evidence="1 2">
    <name type="scientific">Tropilaelaps mercedesae</name>
    <dbReference type="NCBI Taxonomy" id="418985"/>
    <lineage>
        <taxon>Eukaryota</taxon>
        <taxon>Metazoa</taxon>
        <taxon>Ecdysozoa</taxon>
        <taxon>Arthropoda</taxon>
        <taxon>Chelicerata</taxon>
        <taxon>Arachnida</taxon>
        <taxon>Acari</taxon>
        <taxon>Parasitiformes</taxon>
        <taxon>Mesostigmata</taxon>
        <taxon>Gamasina</taxon>
        <taxon>Dermanyssoidea</taxon>
        <taxon>Laelapidae</taxon>
        <taxon>Tropilaelaps</taxon>
    </lineage>
</organism>